<feature type="non-terminal residue" evidence="1">
    <location>
        <position position="1"/>
    </location>
</feature>
<comment type="caution">
    <text evidence="1">The sequence shown here is derived from an EMBL/GenBank/DDBJ whole genome shotgun (WGS) entry which is preliminary data.</text>
</comment>
<feature type="non-terminal residue" evidence="1">
    <location>
        <position position="70"/>
    </location>
</feature>
<organism evidence="1 2">
    <name type="scientific">Marinobacter nauticus</name>
    <name type="common">Marinobacter hydrocarbonoclasticus</name>
    <name type="synonym">Marinobacter aquaeolei</name>
    <dbReference type="NCBI Taxonomy" id="2743"/>
    <lineage>
        <taxon>Bacteria</taxon>
        <taxon>Pseudomonadati</taxon>
        <taxon>Pseudomonadota</taxon>
        <taxon>Gammaproteobacteria</taxon>
        <taxon>Pseudomonadales</taxon>
        <taxon>Marinobacteraceae</taxon>
        <taxon>Marinobacter</taxon>
    </lineage>
</organism>
<sequence length="70" mass="7512">SDLLEQTITKQESISVSKASGNGSNSFIVRDTSGNSLTTQSGWYLDLAYNGNKVGERVISRATFPFGVNP</sequence>
<dbReference type="AlphaFoldDB" id="A0A3B8WM14"/>
<dbReference type="EMBL" id="DLYI01000228">
    <property type="protein sequence ID" value="HAC29540.1"/>
    <property type="molecule type" value="Genomic_DNA"/>
</dbReference>
<evidence type="ECO:0000313" key="1">
    <source>
        <dbReference type="EMBL" id="HAC29540.1"/>
    </source>
</evidence>
<gene>
    <name evidence="1" type="ORF">DCF82_17295</name>
</gene>
<evidence type="ECO:0000313" key="2">
    <source>
        <dbReference type="Proteomes" id="UP000261325"/>
    </source>
</evidence>
<accession>A0A3B8WM14</accession>
<proteinExistence type="predicted"/>
<reference evidence="1 2" key="1">
    <citation type="journal article" date="2018" name="Nat. Biotechnol.">
        <title>A standardized bacterial taxonomy based on genome phylogeny substantially revises the tree of life.</title>
        <authorList>
            <person name="Parks D.H."/>
            <person name="Chuvochina M."/>
            <person name="Waite D.W."/>
            <person name="Rinke C."/>
            <person name="Skarshewski A."/>
            <person name="Chaumeil P.A."/>
            <person name="Hugenholtz P."/>
        </authorList>
    </citation>
    <scope>NUCLEOTIDE SEQUENCE [LARGE SCALE GENOMIC DNA]</scope>
    <source>
        <strain evidence="1">UBA9049</strain>
    </source>
</reference>
<protein>
    <submittedName>
        <fullName evidence="1">Uncharacterized protein</fullName>
    </submittedName>
</protein>
<dbReference type="Proteomes" id="UP000261325">
    <property type="component" value="Unassembled WGS sequence"/>
</dbReference>
<name>A0A3B8WM14_MARNT</name>